<proteinExistence type="predicted"/>
<evidence type="ECO:0000313" key="2">
    <source>
        <dbReference type="Proteomes" id="UP001597063"/>
    </source>
</evidence>
<reference evidence="2" key="1">
    <citation type="journal article" date="2019" name="Int. J. Syst. Evol. Microbiol.">
        <title>The Global Catalogue of Microorganisms (GCM) 10K type strain sequencing project: providing services to taxonomists for standard genome sequencing and annotation.</title>
        <authorList>
            <consortium name="The Broad Institute Genomics Platform"/>
            <consortium name="The Broad Institute Genome Sequencing Center for Infectious Disease"/>
            <person name="Wu L."/>
            <person name="Ma J."/>
        </authorList>
    </citation>
    <scope>NUCLEOTIDE SEQUENCE [LARGE SCALE GENOMIC DNA]</scope>
    <source>
        <strain evidence="2">JCM 9371</strain>
    </source>
</reference>
<sequence length="67" mass="7173">MNGDAITLMIVRALFPHWSITLDGAGVWRAIGRMVLSASDVDGLLAMLHAADPEAARRAVELLEEAS</sequence>
<dbReference type="EMBL" id="JBHTGP010000003">
    <property type="protein sequence ID" value="MFD0683649.1"/>
    <property type="molecule type" value="Genomic_DNA"/>
</dbReference>
<dbReference type="Proteomes" id="UP001597063">
    <property type="component" value="Unassembled WGS sequence"/>
</dbReference>
<name>A0ABW2XB64_9ACTN</name>
<organism evidence="1 2">
    <name type="scientific">Actinomadura fibrosa</name>
    <dbReference type="NCBI Taxonomy" id="111802"/>
    <lineage>
        <taxon>Bacteria</taxon>
        <taxon>Bacillati</taxon>
        <taxon>Actinomycetota</taxon>
        <taxon>Actinomycetes</taxon>
        <taxon>Streptosporangiales</taxon>
        <taxon>Thermomonosporaceae</taxon>
        <taxon>Actinomadura</taxon>
    </lineage>
</organism>
<gene>
    <name evidence="1" type="ORF">ACFQZM_03995</name>
</gene>
<evidence type="ECO:0000313" key="1">
    <source>
        <dbReference type="EMBL" id="MFD0683649.1"/>
    </source>
</evidence>
<accession>A0ABW2XB64</accession>
<comment type="caution">
    <text evidence="1">The sequence shown here is derived from an EMBL/GenBank/DDBJ whole genome shotgun (WGS) entry which is preliminary data.</text>
</comment>
<protein>
    <submittedName>
        <fullName evidence="1">Uncharacterized protein</fullName>
    </submittedName>
</protein>
<keyword evidence="2" id="KW-1185">Reference proteome</keyword>
<dbReference type="RefSeq" id="WP_131754840.1">
    <property type="nucleotide sequence ID" value="NZ_CAACUY010000001.1"/>
</dbReference>